<comment type="caution">
    <text evidence="1">The sequence shown here is derived from an EMBL/GenBank/DDBJ whole genome shotgun (WGS) entry which is preliminary data.</text>
</comment>
<dbReference type="PANTHER" id="PTHR39290">
    <property type="entry name" value="C3H1-TYPE DOMAIN-CONTAINING PROTEIN-RELATED"/>
    <property type="match status" value="1"/>
</dbReference>
<dbReference type="PANTHER" id="PTHR39290:SF6">
    <property type="entry name" value="S-ADENOSYL-L-METHIONINE-DEPENDENT METHYLTRANSFERASES SUPERFAMILY PROTEIN"/>
    <property type="match status" value="1"/>
</dbReference>
<proteinExistence type="predicted"/>
<keyword evidence="2" id="KW-1185">Reference proteome</keyword>
<reference evidence="1 2" key="1">
    <citation type="submission" date="2020-08" db="EMBL/GenBank/DDBJ databases">
        <title>Genomic Encyclopedia of Type Strains, Phase IV (KMG-IV): sequencing the most valuable type-strain genomes for metagenomic binning, comparative biology and taxonomic classification.</title>
        <authorList>
            <person name="Goeker M."/>
        </authorList>
    </citation>
    <scope>NUCLEOTIDE SEQUENCE [LARGE SCALE GENOMIC DNA]</scope>
    <source>
        <strain evidence="1 2">DSM 45385</strain>
    </source>
</reference>
<evidence type="ECO:0000313" key="1">
    <source>
        <dbReference type="EMBL" id="MBB5085064.1"/>
    </source>
</evidence>
<organism evidence="1 2">
    <name type="scientific">Nonomuraea endophytica</name>
    <dbReference type="NCBI Taxonomy" id="714136"/>
    <lineage>
        <taxon>Bacteria</taxon>
        <taxon>Bacillati</taxon>
        <taxon>Actinomycetota</taxon>
        <taxon>Actinomycetes</taxon>
        <taxon>Streptosporangiales</taxon>
        <taxon>Streptosporangiaceae</taxon>
        <taxon>Nonomuraea</taxon>
    </lineage>
</organism>
<dbReference type="AlphaFoldDB" id="A0A7W8AF80"/>
<dbReference type="RefSeq" id="WP_184976177.1">
    <property type="nucleotide sequence ID" value="NZ_JACHIN010000030.1"/>
</dbReference>
<accession>A0A7W8AF80</accession>
<name>A0A7W8AF80_9ACTN</name>
<protein>
    <submittedName>
        <fullName evidence="1">Uncharacterized protein</fullName>
    </submittedName>
</protein>
<sequence>MAKMTMTAQRWDELTVLLKDEQRLQAEYPRVAEYLDMAEGLSGTGDDQVEAAFGLRFVHYMTGGSTVSPNPYWDIVEPLVFEHKGCQVINGGREGGSARLAFAQTILQAAYSYAIPSPTTIEWISSLSADLPIVELGAGRGYWAAQLSHAGIAVEAYDLEPPDKVKNVSFLGAAGQVDVWHPVGPLEELATRSRSKSYVLFLCWPPGWGNTMASEALLSFEASGGERLIYIGEPKGGATGDDVFFDTLSERWRLDSVEPQFVSWWTAKDSAQCWVRR</sequence>
<evidence type="ECO:0000313" key="2">
    <source>
        <dbReference type="Proteomes" id="UP000568380"/>
    </source>
</evidence>
<dbReference type="Proteomes" id="UP000568380">
    <property type="component" value="Unassembled WGS sequence"/>
</dbReference>
<gene>
    <name evidence="1" type="ORF">HNR40_010577</name>
</gene>
<dbReference type="EMBL" id="JACHIN010000030">
    <property type="protein sequence ID" value="MBB5085064.1"/>
    <property type="molecule type" value="Genomic_DNA"/>
</dbReference>